<proteinExistence type="predicted"/>
<feature type="compositionally biased region" description="Basic and acidic residues" evidence="1">
    <location>
        <begin position="174"/>
        <end position="186"/>
    </location>
</feature>
<accession>A0A6J5JW58</accession>
<evidence type="ECO:0008006" key="4">
    <source>
        <dbReference type="Google" id="ProtNLM"/>
    </source>
</evidence>
<dbReference type="Proteomes" id="UP000494322">
    <property type="component" value="Unassembled WGS sequence"/>
</dbReference>
<dbReference type="InterPro" id="IPR036271">
    <property type="entry name" value="Tet_transcr_reg_TetR-rel_C_sf"/>
</dbReference>
<sequence>MDVGHLSYYYPAKEALWRDVLMECSSDFERHAESALAAAVGRETAAERAAIVLPSFLGFMADNPKLSRLMMQEFSMNSARHDWVVDTMAKRVFLQLQPLFDGLRSEGLLVDIDPTAAYFALIAGAVAFFASTEEFGRISGYGAPDPDQKEAVIAFLCRGFLDTPRTPSGKRKPVKEASRGPKERSS</sequence>
<organism evidence="2 3">
    <name type="scientific">Burkholderia cenocepacia</name>
    <dbReference type="NCBI Taxonomy" id="95486"/>
    <lineage>
        <taxon>Bacteria</taxon>
        <taxon>Pseudomonadati</taxon>
        <taxon>Pseudomonadota</taxon>
        <taxon>Betaproteobacteria</taxon>
        <taxon>Burkholderiales</taxon>
        <taxon>Burkholderiaceae</taxon>
        <taxon>Burkholderia</taxon>
        <taxon>Burkholderia cepacia complex</taxon>
    </lineage>
</organism>
<evidence type="ECO:0000313" key="3">
    <source>
        <dbReference type="Proteomes" id="UP000494322"/>
    </source>
</evidence>
<dbReference type="Gene3D" id="1.10.357.10">
    <property type="entry name" value="Tetracycline Repressor, domain 2"/>
    <property type="match status" value="1"/>
</dbReference>
<dbReference type="SUPFAM" id="SSF48498">
    <property type="entry name" value="Tetracyclin repressor-like, C-terminal domain"/>
    <property type="match status" value="1"/>
</dbReference>
<protein>
    <recommendedName>
        <fullName evidence="4">Transcriptional regulator, TetR family</fullName>
    </recommendedName>
</protein>
<gene>
    <name evidence="2" type="ORF">BCO9919_07554</name>
</gene>
<evidence type="ECO:0000313" key="2">
    <source>
        <dbReference type="EMBL" id="CAB3976193.1"/>
    </source>
</evidence>
<feature type="region of interest" description="Disordered" evidence="1">
    <location>
        <begin position="162"/>
        <end position="186"/>
    </location>
</feature>
<dbReference type="EMBL" id="CABWIK020000151">
    <property type="protein sequence ID" value="CAB3976193.1"/>
    <property type="molecule type" value="Genomic_DNA"/>
</dbReference>
<dbReference type="AlphaFoldDB" id="A0A6J5JW58"/>
<name>A0A6J5JW58_9BURK</name>
<reference evidence="2 3" key="1">
    <citation type="submission" date="2020-04" db="EMBL/GenBank/DDBJ databases">
        <authorList>
            <person name="Depoorter E."/>
        </authorList>
    </citation>
    <scope>NUCLEOTIDE SEQUENCE [LARGE SCALE GENOMIC DNA]</scope>
    <source>
        <strain evidence="2 3">BCC0132</strain>
    </source>
</reference>
<evidence type="ECO:0000256" key="1">
    <source>
        <dbReference type="SAM" id="MobiDB-lite"/>
    </source>
</evidence>